<organism evidence="1 2">
    <name type="scientific">Methylobacterium soli</name>
    <dbReference type="NCBI Taxonomy" id="553447"/>
    <lineage>
        <taxon>Bacteria</taxon>
        <taxon>Pseudomonadati</taxon>
        <taxon>Pseudomonadota</taxon>
        <taxon>Alphaproteobacteria</taxon>
        <taxon>Hyphomicrobiales</taxon>
        <taxon>Methylobacteriaceae</taxon>
        <taxon>Methylobacterium</taxon>
    </lineage>
</organism>
<dbReference type="Proteomes" id="UP000474159">
    <property type="component" value="Unassembled WGS sequence"/>
</dbReference>
<sequence>MAAAGVNALAHYLTFGQDEGRSVLAGAGEGQGQGRLIGDFDADFYLARYADVAAAVPAGHVPASFALEHYLHYGASEMRNPNAAFDTAFYLAQNPDVAASGANPLLHYQEVGWHEGRNPSASFNTNAYLASHPEVAQAGIDPLEHYLQTGGQTGHGLV</sequence>
<evidence type="ECO:0000313" key="1">
    <source>
        <dbReference type="EMBL" id="KAB1077320.1"/>
    </source>
</evidence>
<proteinExistence type="predicted"/>
<keyword evidence="2" id="KW-1185">Reference proteome</keyword>
<comment type="caution">
    <text evidence="1">The sequence shown here is derived from an EMBL/GenBank/DDBJ whole genome shotgun (WGS) entry which is preliminary data.</text>
</comment>
<protein>
    <submittedName>
        <fullName evidence="1">Uncharacterized protein</fullName>
    </submittedName>
</protein>
<dbReference type="OrthoDB" id="9816424at2"/>
<evidence type="ECO:0000313" key="2">
    <source>
        <dbReference type="Proteomes" id="UP000474159"/>
    </source>
</evidence>
<accession>A0A6L3SUM4</accession>
<gene>
    <name evidence="1" type="ORF">F6X53_19740</name>
</gene>
<reference evidence="1 2" key="1">
    <citation type="submission" date="2019-09" db="EMBL/GenBank/DDBJ databases">
        <title>YIM 48816 draft genome.</title>
        <authorList>
            <person name="Jiang L."/>
        </authorList>
    </citation>
    <scope>NUCLEOTIDE SEQUENCE [LARGE SCALE GENOMIC DNA]</scope>
    <source>
        <strain evidence="1 2">YIM 48816</strain>
    </source>
</reference>
<name>A0A6L3SUM4_9HYPH</name>
<dbReference type="AlphaFoldDB" id="A0A6L3SUM4"/>
<dbReference type="EMBL" id="VZZK01000022">
    <property type="protein sequence ID" value="KAB1077320.1"/>
    <property type="molecule type" value="Genomic_DNA"/>
</dbReference>